<dbReference type="SUPFAM" id="SSF50182">
    <property type="entry name" value="Sm-like ribonucleoproteins"/>
    <property type="match status" value="1"/>
</dbReference>
<dbReference type="CDD" id="cd01720">
    <property type="entry name" value="Sm_D2"/>
    <property type="match status" value="1"/>
</dbReference>
<dbReference type="Gene3D" id="2.30.30.100">
    <property type="match status" value="1"/>
</dbReference>
<dbReference type="InterPro" id="IPR010920">
    <property type="entry name" value="LSM_dom_sf"/>
</dbReference>
<keyword evidence="4" id="KW-0963">Cytoplasm</keyword>
<evidence type="ECO:0000256" key="7">
    <source>
        <dbReference type="ARBA" id="ARBA00023242"/>
    </source>
</evidence>
<keyword evidence="8" id="KW-0687">Ribonucleoprotein</keyword>
<evidence type="ECO:0000313" key="11">
    <source>
        <dbReference type="EMBL" id="DBA00857.1"/>
    </source>
</evidence>
<evidence type="ECO:0000256" key="5">
    <source>
        <dbReference type="ARBA" id="ARBA00022664"/>
    </source>
</evidence>
<dbReference type="GO" id="GO:0003723">
    <property type="term" value="F:RNA binding"/>
    <property type="evidence" value="ECO:0007669"/>
    <property type="project" value="InterPro"/>
</dbReference>
<evidence type="ECO:0000256" key="4">
    <source>
        <dbReference type="ARBA" id="ARBA00022490"/>
    </source>
</evidence>
<sequence length="267" mass="30154">MASGGVEYKKVQEDEEEFQKGPLSVLMQSVKNNSQVLINVRNNHKLLARVKAFDRHCNMVLENVKEMWTEIPKSGKGKKGAKPVNKDRFVSKMFLRGDSVILLMELPPGLLERHVLQFLDPSSMARVACLNRELQHEANSSTHWRTHVARTFGLALAVDSPAPARPNKSRAWLAPPRSTSCFQLSNVCWKDLFAAAWKDQSLVAQAHEELDVIDVFKRHPAVLLSATEARLRDEIVLMQGLRKFPSSSPLLSLYAQCLRRGLFSSRQ</sequence>
<dbReference type="SUPFAM" id="SSF81383">
    <property type="entry name" value="F-box domain"/>
    <property type="match status" value="1"/>
</dbReference>
<keyword evidence="12" id="KW-1185">Reference proteome</keyword>
<comment type="similarity">
    <text evidence="3">Belongs to the snRNP core protein family.</text>
</comment>
<proteinExistence type="inferred from homology"/>
<reference evidence="11" key="2">
    <citation type="journal article" date="2023" name="Microbiol Resour">
        <title>Decontamination and Annotation of the Draft Genome Sequence of the Oomycete Lagenidium giganteum ARSEF 373.</title>
        <authorList>
            <person name="Morgan W.R."/>
            <person name="Tartar A."/>
        </authorList>
    </citation>
    <scope>NUCLEOTIDE SEQUENCE</scope>
    <source>
        <strain evidence="11">ARSEF 373</strain>
    </source>
</reference>
<reference evidence="11" key="1">
    <citation type="submission" date="2022-11" db="EMBL/GenBank/DDBJ databases">
        <authorList>
            <person name="Morgan W.R."/>
            <person name="Tartar A."/>
        </authorList>
    </citation>
    <scope>NUCLEOTIDE SEQUENCE</scope>
    <source>
        <strain evidence="11">ARSEF 373</strain>
    </source>
</reference>
<evidence type="ECO:0000256" key="2">
    <source>
        <dbReference type="ARBA" id="ARBA00004514"/>
    </source>
</evidence>
<evidence type="ECO:0000256" key="3">
    <source>
        <dbReference type="ARBA" id="ARBA00008146"/>
    </source>
</evidence>
<keyword evidence="5" id="KW-0507">mRNA processing</keyword>
<dbReference type="EMBL" id="DAKRPA010000057">
    <property type="protein sequence ID" value="DBA00857.1"/>
    <property type="molecule type" value="Genomic_DNA"/>
</dbReference>
<dbReference type="GO" id="GO:0005829">
    <property type="term" value="C:cytosol"/>
    <property type="evidence" value="ECO:0007669"/>
    <property type="project" value="UniProtKB-SubCell"/>
</dbReference>
<dbReference type="AlphaFoldDB" id="A0AAV2Z536"/>
<evidence type="ECO:0000256" key="6">
    <source>
        <dbReference type="ARBA" id="ARBA00023187"/>
    </source>
</evidence>
<dbReference type="InterPro" id="IPR001163">
    <property type="entry name" value="Sm_dom_euk/arc"/>
</dbReference>
<dbReference type="Pfam" id="PF01423">
    <property type="entry name" value="LSM"/>
    <property type="match status" value="1"/>
</dbReference>
<comment type="subcellular location">
    <subcellularLocation>
        <location evidence="2">Cytoplasm</location>
        <location evidence="2">Cytosol</location>
    </subcellularLocation>
    <subcellularLocation>
        <location evidence="1">Nucleus</location>
    </subcellularLocation>
</comment>
<dbReference type="PROSITE" id="PS52002">
    <property type="entry name" value="SM"/>
    <property type="match status" value="1"/>
</dbReference>
<name>A0AAV2Z536_9STRA</name>
<evidence type="ECO:0000256" key="1">
    <source>
        <dbReference type="ARBA" id="ARBA00004123"/>
    </source>
</evidence>
<protein>
    <recommendedName>
        <fullName evidence="9">snRNP core protein D2</fullName>
    </recommendedName>
</protein>
<evidence type="ECO:0000256" key="9">
    <source>
        <dbReference type="ARBA" id="ARBA00033125"/>
    </source>
</evidence>
<gene>
    <name evidence="11" type="ORF">N0F65_008500</name>
</gene>
<evidence type="ECO:0000256" key="8">
    <source>
        <dbReference type="ARBA" id="ARBA00023274"/>
    </source>
</evidence>
<comment type="caution">
    <text evidence="11">The sequence shown here is derived from an EMBL/GenBank/DDBJ whole genome shotgun (WGS) entry which is preliminary data.</text>
</comment>
<dbReference type="SMART" id="SM00651">
    <property type="entry name" value="Sm"/>
    <property type="match status" value="1"/>
</dbReference>
<organism evidence="11 12">
    <name type="scientific">Lagenidium giganteum</name>
    <dbReference type="NCBI Taxonomy" id="4803"/>
    <lineage>
        <taxon>Eukaryota</taxon>
        <taxon>Sar</taxon>
        <taxon>Stramenopiles</taxon>
        <taxon>Oomycota</taxon>
        <taxon>Peronosporomycetes</taxon>
        <taxon>Pythiales</taxon>
        <taxon>Pythiaceae</taxon>
    </lineage>
</organism>
<dbReference type="InterPro" id="IPR027248">
    <property type="entry name" value="Sm_D2"/>
</dbReference>
<evidence type="ECO:0000313" key="12">
    <source>
        <dbReference type="Proteomes" id="UP001146120"/>
    </source>
</evidence>
<evidence type="ECO:0000259" key="10">
    <source>
        <dbReference type="PROSITE" id="PS52002"/>
    </source>
</evidence>
<keyword evidence="6" id="KW-0508">mRNA splicing</keyword>
<dbReference type="GO" id="GO:0008380">
    <property type="term" value="P:RNA splicing"/>
    <property type="evidence" value="ECO:0007669"/>
    <property type="project" value="UniProtKB-KW"/>
</dbReference>
<accession>A0AAV2Z536</accession>
<dbReference type="GO" id="GO:0006397">
    <property type="term" value="P:mRNA processing"/>
    <property type="evidence" value="ECO:0007669"/>
    <property type="project" value="UniProtKB-KW"/>
</dbReference>
<dbReference type="Proteomes" id="UP001146120">
    <property type="component" value="Unassembled WGS sequence"/>
</dbReference>
<dbReference type="InterPro" id="IPR036047">
    <property type="entry name" value="F-box-like_dom_sf"/>
</dbReference>
<feature type="domain" description="Sm" evidence="10">
    <location>
        <begin position="23"/>
        <end position="109"/>
    </location>
</feature>
<dbReference type="FunFam" id="2.30.30.100:FF:000020">
    <property type="entry name" value="Small nuclear ribonucleoprotein Sm D2"/>
    <property type="match status" value="1"/>
</dbReference>
<keyword evidence="7" id="KW-0539">Nucleus</keyword>
<dbReference type="InterPro" id="IPR047575">
    <property type="entry name" value="Sm"/>
</dbReference>
<dbReference type="PANTHER" id="PTHR12777">
    <property type="entry name" value="SMALL NUCLEAR RIBONUCLEOPROTEIN SM D2"/>
    <property type="match status" value="1"/>
</dbReference>
<dbReference type="GO" id="GO:0030532">
    <property type="term" value="C:small nuclear ribonucleoprotein complex"/>
    <property type="evidence" value="ECO:0007669"/>
    <property type="project" value="InterPro"/>
</dbReference>